<dbReference type="GO" id="GO:0031966">
    <property type="term" value="C:mitochondrial membrane"/>
    <property type="evidence" value="ECO:0007669"/>
    <property type="project" value="UniProtKB-SubCell"/>
</dbReference>
<organism evidence="7 8">
    <name type="scientific">Panagrolaimus davidi</name>
    <dbReference type="NCBI Taxonomy" id="227884"/>
    <lineage>
        <taxon>Eukaryota</taxon>
        <taxon>Metazoa</taxon>
        <taxon>Ecdysozoa</taxon>
        <taxon>Nematoda</taxon>
        <taxon>Chromadorea</taxon>
        <taxon>Rhabditida</taxon>
        <taxon>Tylenchina</taxon>
        <taxon>Panagrolaimomorpha</taxon>
        <taxon>Panagrolaimoidea</taxon>
        <taxon>Panagrolaimidae</taxon>
        <taxon>Panagrolaimus</taxon>
    </lineage>
</organism>
<dbReference type="GO" id="GO:0097250">
    <property type="term" value="P:mitochondrial respirasome assembly"/>
    <property type="evidence" value="ECO:0007669"/>
    <property type="project" value="TreeGrafter"/>
</dbReference>
<feature type="domain" description="HIG1" evidence="6">
    <location>
        <begin position="219"/>
        <end position="312"/>
    </location>
</feature>
<dbReference type="Proteomes" id="UP000887578">
    <property type="component" value="Unplaced"/>
</dbReference>
<evidence type="ECO:0000259" key="6">
    <source>
        <dbReference type="PROSITE" id="PS51503"/>
    </source>
</evidence>
<dbReference type="AlphaFoldDB" id="A0A914PSY7"/>
<name>A0A914PSY7_9BILA</name>
<dbReference type="PANTHER" id="PTHR12297:SF17">
    <property type="entry name" value="HIG1 DOMAIN-CONTAINING PROTEIN"/>
    <property type="match status" value="1"/>
</dbReference>
<dbReference type="Gene3D" id="6.10.140.1320">
    <property type="match status" value="1"/>
</dbReference>
<evidence type="ECO:0000256" key="1">
    <source>
        <dbReference type="ARBA" id="ARBA00004325"/>
    </source>
</evidence>
<dbReference type="PROSITE" id="PS51503">
    <property type="entry name" value="HIG1"/>
    <property type="match status" value="1"/>
</dbReference>
<keyword evidence="3 5" id="KW-1133">Transmembrane helix</keyword>
<keyword evidence="4 5" id="KW-0472">Membrane</keyword>
<dbReference type="InterPro" id="IPR050355">
    <property type="entry name" value="RCF1"/>
</dbReference>
<accession>A0A914PSY7</accession>
<comment type="subcellular location">
    <subcellularLocation>
        <location evidence="1">Mitochondrion membrane</location>
    </subcellularLocation>
</comment>
<feature type="transmembrane region" description="Helical" evidence="5">
    <location>
        <begin position="286"/>
        <end position="307"/>
    </location>
</feature>
<dbReference type="WBParaSite" id="PDA_v2.g17945.t1">
    <property type="protein sequence ID" value="PDA_v2.g17945.t1"/>
    <property type="gene ID" value="PDA_v2.g17945"/>
</dbReference>
<feature type="transmembrane region" description="Helical" evidence="5">
    <location>
        <begin position="135"/>
        <end position="153"/>
    </location>
</feature>
<keyword evidence="7" id="KW-1185">Reference proteome</keyword>
<sequence length="327" mass="36479">MTSQKVATTIVSRRTILPAIRYQRFFATDKKEPLSHGPGLHTEFKDHPRESDFATVEGDKKVPLNHGPLPPHTLASQYKDRIQPSRVGREADPLTGIKPTASQKYFLVLTRVFKTQSEIPEYVPNQTMKIMHNRMRGIVVITAFFSYIIIRYISEWRMRRQMDIDKASGKVSKMDYFGKKLLGIIGIKKAYMDSKKIPEIHEHSEHEPKKRDRYTGIPAIPADIGYNSGKAAGGSHSTGVMSNVTSNPAVIFGMGLTTLALLGMIRRSVMGDKQGTQKYMRYRIMAQFFTVAALVAGVTVFAATAAVTPPPSKVEERPIIVVTNSGN</sequence>
<reference evidence="8" key="1">
    <citation type="submission" date="2022-11" db="UniProtKB">
        <authorList>
            <consortium name="WormBaseParasite"/>
        </authorList>
    </citation>
    <scope>IDENTIFICATION</scope>
</reference>
<evidence type="ECO:0000313" key="7">
    <source>
        <dbReference type="Proteomes" id="UP000887578"/>
    </source>
</evidence>
<protein>
    <submittedName>
        <fullName evidence="8">HIG1 domain-containing protein</fullName>
    </submittedName>
</protein>
<evidence type="ECO:0000256" key="5">
    <source>
        <dbReference type="SAM" id="Phobius"/>
    </source>
</evidence>
<evidence type="ECO:0000256" key="3">
    <source>
        <dbReference type="ARBA" id="ARBA00022989"/>
    </source>
</evidence>
<dbReference type="Pfam" id="PF04588">
    <property type="entry name" value="HIG_1_N"/>
    <property type="match status" value="1"/>
</dbReference>
<dbReference type="PANTHER" id="PTHR12297">
    <property type="entry name" value="HYPOXIA-INDUCBILE GENE 1 HIG1 -RELATED"/>
    <property type="match status" value="1"/>
</dbReference>
<evidence type="ECO:0000256" key="2">
    <source>
        <dbReference type="ARBA" id="ARBA00022692"/>
    </source>
</evidence>
<evidence type="ECO:0000256" key="4">
    <source>
        <dbReference type="ARBA" id="ARBA00023136"/>
    </source>
</evidence>
<proteinExistence type="predicted"/>
<evidence type="ECO:0000313" key="8">
    <source>
        <dbReference type="WBParaSite" id="PDA_v2.g17945.t1"/>
    </source>
</evidence>
<keyword evidence="2 5" id="KW-0812">Transmembrane</keyword>
<feature type="transmembrane region" description="Helical" evidence="5">
    <location>
        <begin position="249"/>
        <end position="265"/>
    </location>
</feature>
<dbReference type="InterPro" id="IPR007667">
    <property type="entry name" value="Hypoxia_induced_domain"/>
</dbReference>